<name>A0A7G1P9W4_9ACTN</name>
<evidence type="ECO:0000313" key="2">
    <source>
        <dbReference type="Proteomes" id="UP000516444"/>
    </source>
</evidence>
<dbReference type="AlphaFoldDB" id="A0A7G1P9W4"/>
<dbReference type="OrthoDB" id="3467309at2"/>
<keyword evidence="2" id="KW-1185">Reference proteome</keyword>
<dbReference type="KEGG" id="sgm:GCM10017557_70370"/>
<dbReference type="EMBL" id="AP023440">
    <property type="protein sequence ID" value="BCL32178.1"/>
    <property type="molecule type" value="Genomic_DNA"/>
</dbReference>
<dbReference type="RefSeq" id="WP_055511761.1">
    <property type="nucleotide sequence ID" value="NZ_AP023440.1"/>
</dbReference>
<reference evidence="1 2" key="1">
    <citation type="journal article" date="2014" name="Int. J. Syst. Evol. Microbiol.">
        <title>Complete genome sequence of Corynebacterium casei LMG S-19264T (=DSM 44701T), isolated from a smear-ripened cheese.</title>
        <authorList>
            <consortium name="US DOE Joint Genome Institute (JGI-PGF)"/>
            <person name="Walter F."/>
            <person name="Albersmeier A."/>
            <person name="Kalinowski J."/>
            <person name="Ruckert C."/>
        </authorList>
    </citation>
    <scope>NUCLEOTIDE SEQUENCE [LARGE SCALE GENOMIC DNA]</scope>
    <source>
        <strain evidence="1 2">JCM 4677</strain>
    </source>
</reference>
<proteinExistence type="predicted"/>
<evidence type="ECO:0000313" key="1">
    <source>
        <dbReference type="EMBL" id="BCL32178.1"/>
    </source>
</evidence>
<organism evidence="1 2">
    <name type="scientific">Streptomyces aurantiacus</name>
    <dbReference type="NCBI Taxonomy" id="47760"/>
    <lineage>
        <taxon>Bacteria</taxon>
        <taxon>Bacillati</taxon>
        <taxon>Actinomycetota</taxon>
        <taxon>Actinomycetes</taxon>
        <taxon>Kitasatosporales</taxon>
        <taxon>Streptomycetaceae</taxon>
        <taxon>Streptomyces</taxon>
        <taxon>Streptomyces aurantiacus group</taxon>
    </lineage>
</organism>
<accession>A0A7G1P9W4</accession>
<dbReference type="Proteomes" id="UP000516444">
    <property type="component" value="Chromosome"/>
</dbReference>
<sequence>MTTPLKALPDYGPRQFGDRIAFSEWQFERALRLGLIPAADRAGRWSAAVFDDVLARLDAIRAVVGSVPDVGATCAEEYLADPRRALTDRRPVA</sequence>
<gene>
    <name evidence="1" type="ORF">GCM10017557_70370</name>
</gene>
<protein>
    <submittedName>
        <fullName evidence="1">Uncharacterized protein</fullName>
    </submittedName>
</protein>